<organism evidence="1 2">
    <name type="scientific">Flavobacterium endoglycinae</name>
    <dbReference type="NCBI Taxonomy" id="2816357"/>
    <lineage>
        <taxon>Bacteria</taxon>
        <taxon>Pseudomonadati</taxon>
        <taxon>Bacteroidota</taxon>
        <taxon>Flavobacteriia</taxon>
        <taxon>Flavobacteriales</taxon>
        <taxon>Flavobacteriaceae</taxon>
        <taxon>Flavobacterium</taxon>
    </lineage>
</organism>
<sequence length="111" mass="12677">MEIKFWIEKNWGGSIDLAAVPEVIASFDEIKLSDNQQAAFWIGCHDEEYVLKIQKDQTLSFIYGENQDLELKVISRSWDEISSLTSLFMKGQFVLLQAQISKLTSDMAGQK</sequence>
<protein>
    <submittedName>
        <fullName evidence="1">Uncharacterized protein</fullName>
    </submittedName>
</protein>
<dbReference type="RefSeq" id="WP_207295612.1">
    <property type="nucleotide sequence ID" value="NZ_CP071448.1"/>
</dbReference>
<proteinExistence type="predicted"/>
<dbReference type="EMBL" id="CP071448">
    <property type="protein sequence ID" value="QSW88409.1"/>
    <property type="molecule type" value="Genomic_DNA"/>
</dbReference>
<evidence type="ECO:0000313" key="1">
    <source>
        <dbReference type="EMBL" id="QSW88409.1"/>
    </source>
</evidence>
<evidence type="ECO:0000313" key="2">
    <source>
        <dbReference type="Proteomes" id="UP000663440"/>
    </source>
</evidence>
<accession>A0ABX7QCM4</accession>
<reference evidence="1 2" key="1">
    <citation type="submission" date="2021-03" db="EMBL/GenBank/DDBJ databases">
        <title>Flavobacterium kribbensis sp. nov, an endophytic bacteria, isolated from soybean.</title>
        <authorList>
            <person name="Lee J."/>
            <person name="Seo J."/>
        </authorList>
    </citation>
    <scope>NUCLEOTIDE SEQUENCE [LARGE SCALE GENOMIC DNA]</scope>
    <source>
        <strain evidence="1 2">BB8</strain>
    </source>
</reference>
<name>A0ABX7QCM4_9FLAO</name>
<keyword evidence="2" id="KW-1185">Reference proteome</keyword>
<dbReference type="Proteomes" id="UP000663440">
    <property type="component" value="Chromosome"/>
</dbReference>
<gene>
    <name evidence="1" type="ORF">J0383_19400</name>
</gene>